<gene>
    <name evidence="1" type="ORF">ACAOBT_LOCUS22262</name>
</gene>
<keyword evidence="2" id="KW-1185">Reference proteome</keyword>
<protein>
    <submittedName>
        <fullName evidence="1">Uncharacterized protein</fullName>
    </submittedName>
</protein>
<comment type="caution">
    <text evidence="1">The sequence shown here is derived from an EMBL/GenBank/DDBJ whole genome shotgun (WGS) entry which is preliminary data.</text>
</comment>
<reference evidence="1" key="1">
    <citation type="submission" date="2022-03" db="EMBL/GenBank/DDBJ databases">
        <authorList>
            <person name="Sayadi A."/>
        </authorList>
    </citation>
    <scope>NUCLEOTIDE SEQUENCE</scope>
</reference>
<dbReference type="EMBL" id="CAKOFQ010007206">
    <property type="protein sequence ID" value="CAH1994769.1"/>
    <property type="molecule type" value="Genomic_DNA"/>
</dbReference>
<proteinExistence type="predicted"/>
<sequence>MKSSKTDSLIFLSSEYICNIYTRSIQLEFRNLHYLPLNLLFLYCMTPECDISTCH</sequence>
<evidence type="ECO:0000313" key="2">
    <source>
        <dbReference type="Proteomes" id="UP001152888"/>
    </source>
</evidence>
<dbReference type="Proteomes" id="UP001152888">
    <property type="component" value="Unassembled WGS sequence"/>
</dbReference>
<accession>A0A9P0LNB5</accession>
<evidence type="ECO:0000313" key="1">
    <source>
        <dbReference type="EMBL" id="CAH1994769.1"/>
    </source>
</evidence>
<name>A0A9P0LNB5_ACAOB</name>
<organism evidence="1 2">
    <name type="scientific">Acanthoscelides obtectus</name>
    <name type="common">Bean weevil</name>
    <name type="synonym">Bruchus obtectus</name>
    <dbReference type="NCBI Taxonomy" id="200917"/>
    <lineage>
        <taxon>Eukaryota</taxon>
        <taxon>Metazoa</taxon>
        <taxon>Ecdysozoa</taxon>
        <taxon>Arthropoda</taxon>
        <taxon>Hexapoda</taxon>
        <taxon>Insecta</taxon>
        <taxon>Pterygota</taxon>
        <taxon>Neoptera</taxon>
        <taxon>Endopterygota</taxon>
        <taxon>Coleoptera</taxon>
        <taxon>Polyphaga</taxon>
        <taxon>Cucujiformia</taxon>
        <taxon>Chrysomeloidea</taxon>
        <taxon>Chrysomelidae</taxon>
        <taxon>Bruchinae</taxon>
        <taxon>Bruchini</taxon>
        <taxon>Acanthoscelides</taxon>
    </lineage>
</organism>
<dbReference type="AlphaFoldDB" id="A0A9P0LNB5"/>